<name>A0A0R2C5G0_9LACO</name>
<evidence type="ECO:0000256" key="4">
    <source>
        <dbReference type="ARBA" id="ARBA00022553"/>
    </source>
</evidence>
<dbReference type="SUPFAM" id="SSF55874">
    <property type="entry name" value="ATPase domain of HSP90 chaperone/DNA topoisomerase II/histidine kinase"/>
    <property type="match status" value="1"/>
</dbReference>
<dbReference type="GO" id="GO:0000155">
    <property type="term" value="F:phosphorelay sensor kinase activity"/>
    <property type="evidence" value="ECO:0007669"/>
    <property type="project" value="InterPro"/>
</dbReference>
<dbReference type="InterPro" id="IPR038318">
    <property type="entry name" value="KdpD_sf"/>
</dbReference>
<dbReference type="InterPro" id="IPR029016">
    <property type="entry name" value="GAF-like_dom_sf"/>
</dbReference>
<keyword evidence="6 13" id="KW-0812">Transmembrane</keyword>
<keyword evidence="9" id="KW-0067">ATP-binding</keyword>
<dbReference type="PROSITE" id="PS50109">
    <property type="entry name" value="HIS_KIN"/>
    <property type="match status" value="1"/>
</dbReference>
<evidence type="ECO:0000256" key="9">
    <source>
        <dbReference type="ARBA" id="ARBA00022840"/>
    </source>
</evidence>
<dbReference type="SMART" id="SM00388">
    <property type="entry name" value="HisKA"/>
    <property type="match status" value="1"/>
</dbReference>
<dbReference type="SUPFAM" id="SSF55781">
    <property type="entry name" value="GAF domain-like"/>
    <property type="match status" value="1"/>
</dbReference>
<evidence type="ECO:0000256" key="5">
    <source>
        <dbReference type="ARBA" id="ARBA00022679"/>
    </source>
</evidence>
<dbReference type="InterPro" id="IPR003661">
    <property type="entry name" value="HisK_dim/P_dom"/>
</dbReference>
<keyword evidence="7" id="KW-0547">Nucleotide-binding</keyword>
<dbReference type="InterPro" id="IPR025201">
    <property type="entry name" value="KdpD_TM"/>
</dbReference>
<dbReference type="Proteomes" id="UP000051576">
    <property type="component" value="Unassembled WGS sequence"/>
</dbReference>
<dbReference type="Pfam" id="PF13493">
    <property type="entry name" value="DUF4118"/>
    <property type="match status" value="1"/>
</dbReference>
<keyword evidence="12 13" id="KW-0472">Membrane</keyword>
<evidence type="ECO:0000256" key="2">
    <source>
        <dbReference type="ARBA" id="ARBA00004141"/>
    </source>
</evidence>
<evidence type="ECO:0000313" key="15">
    <source>
        <dbReference type="EMBL" id="KRM86856.1"/>
    </source>
</evidence>
<dbReference type="PANTHER" id="PTHR45569">
    <property type="entry name" value="SENSOR PROTEIN KDPD"/>
    <property type="match status" value="1"/>
</dbReference>
<evidence type="ECO:0000259" key="14">
    <source>
        <dbReference type="PROSITE" id="PS50109"/>
    </source>
</evidence>
<dbReference type="STRING" id="1133569.FD21_GL001445"/>
<keyword evidence="4" id="KW-0597">Phosphoprotein</keyword>
<keyword evidence="11" id="KW-0902">Two-component regulatory system</keyword>
<dbReference type="EC" id="2.7.13.3" evidence="3"/>
<gene>
    <name evidence="15" type="ORF">FD21_GL001445</name>
</gene>
<dbReference type="eggNOG" id="COG2205">
    <property type="taxonomic scope" value="Bacteria"/>
</dbReference>
<reference evidence="15 16" key="1">
    <citation type="journal article" date="2015" name="Genome Announc.">
        <title>Expanding the biotechnology potential of lactobacilli through comparative genomics of 213 strains and associated genera.</title>
        <authorList>
            <person name="Sun Z."/>
            <person name="Harris H.M."/>
            <person name="McCann A."/>
            <person name="Guo C."/>
            <person name="Argimon S."/>
            <person name="Zhang W."/>
            <person name="Yang X."/>
            <person name="Jeffery I.B."/>
            <person name="Cooney J.C."/>
            <person name="Kagawa T.F."/>
            <person name="Liu W."/>
            <person name="Song Y."/>
            <person name="Salvetti E."/>
            <person name="Wrobel A."/>
            <person name="Rasinkangas P."/>
            <person name="Parkhill J."/>
            <person name="Rea M.C."/>
            <person name="O'Sullivan O."/>
            <person name="Ritari J."/>
            <person name="Douillard F.P."/>
            <person name="Paul Ross R."/>
            <person name="Yang R."/>
            <person name="Briner A.E."/>
            <person name="Felis G.E."/>
            <person name="de Vos W.M."/>
            <person name="Barrangou R."/>
            <person name="Klaenhammer T.R."/>
            <person name="Caufield P.W."/>
            <person name="Cui Y."/>
            <person name="Zhang H."/>
            <person name="O'Toole P.W."/>
        </authorList>
    </citation>
    <scope>NUCLEOTIDE SEQUENCE [LARGE SCALE GENOMIC DNA]</scope>
    <source>
        <strain evidence="15 16">DSM 20605</strain>
    </source>
</reference>
<dbReference type="RefSeq" id="WP_010581348.1">
    <property type="nucleotide sequence ID" value="NZ_AHYZ01000183.1"/>
</dbReference>
<organism evidence="15 16">
    <name type="scientific">Liquorilactobacillus vini DSM 20605</name>
    <dbReference type="NCBI Taxonomy" id="1133569"/>
    <lineage>
        <taxon>Bacteria</taxon>
        <taxon>Bacillati</taxon>
        <taxon>Bacillota</taxon>
        <taxon>Bacilli</taxon>
        <taxon>Lactobacillales</taxon>
        <taxon>Lactobacillaceae</taxon>
        <taxon>Liquorilactobacillus</taxon>
    </lineage>
</organism>
<evidence type="ECO:0000256" key="11">
    <source>
        <dbReference type="ARBA" id="ARBA00023012"/>
    </source>
</evidence>
<keyword evidence="5" id="KW-0808">Transferase</keyword>
<dbReference type="Gene3D" id="3.30.450.40">
    <property type="match status" value="1"/>
</dbReference>
<keyword evidence="8 15" id="KW-0418">Kinase</keyword>
<protein>
    <recommendedName>
        <fullName evidence="3">histidine kinase</fullName>
        <ecNumber evidence="3">2.7.13.3</ecNumber>
    </recommendedName>
</protein>
<proteinExistence type="predicted"/>
<dbReference type="CDD" id="cd00082">
    <property type="entry name" value="HisKA"/>
    <property type="match status" value="1"/>
</dbReference>
<comment type="caution">
    <text evidence="15">The sequence shown here is derived from an EMBL/GenBank/DDBJ whole genome shotgun (WGS) entry which is preliminary data.</text>
</comment>
<evidence type="ECO:0000256" key="7">
    <source>
        <dbReference type="ARBA" id="ARBA00022741"/>
    </source>
</evidence>
<feature type="domain" description="Histidine kinase" evidence="14">
    <location>
        <begin position="321"/>
        <end position="536"/>
    </location>
</feature>
<dbReference type="SUPFAM" id="SSF47384">
    <property type="entry name" value="Homodimeric domain of signal transducing histidine kinase"/>
    <property type="match status" value="1"/>
</dbReference>
<evidence type="ECO:0000256" key="8">
    <source>
        <dbReference type="ARBA" id="ARBA00022777"/>
    </source>
</evidence>
<dbReference type="Pfam" id="PF02518">
    <property type="entry name" value="HATPase_c"/>
    <property type="match status" value="1"/>
</dbReference>
<dbReference type="PRINTS" id="PR00344">
    <property type="entry name" value="BCTRLSENSOR"/>
</dbReference>
<dbReference type="AlphaFoldDB" id="A0A0R2C5G0"/>
<dbReference type="CDD" id="cd00075">
    <property type="entry name" value="HATPase"/>
    <property type="match status" value="1"/>
</dbReference>
<evidence type="ECO:0000256" key="10">
    <source>
        <dbReference type="ARBA" id="ARBA00022989"/>
    </source>
</evidence>
<dbReference type="InterPro" id="IPR003594">
    <property type="entry name" value="HATPase_dom"/>
</dbReference>
<keyword evidence="10 13" id="KW-1133">Transmembrane helix</keyword>
<keyword evidence="16" id="KW-1185">Reference proteome</keyword>
<accession>A0A0R2C5G0</accession>
<dbReference type="InterPro" id="IPR052023">
    <property type="entry name" value="Histidine_kinase_KdpD"/>
</dbReference>
<feature type="transmembrane region" description="Helical" evidence="13">
    <location>
        <begin position="120"/>
        <end position="138"/>
    </location>
</feature>
<dbReference type="SMART" id="SM00387">
    <property type="entry name" value="HATPase_c"/>
    <property type="match status" value="1"/>
</dbReference>
<evidence type="ECO:0000313" key="16">
    <source>
        <dbReference type="Proteomes" id="UP000051576"/>
    </source>
</evidence>
<evidence type="ECO:0000256" key="3">
    <source>
        <dbReference type="ARBA" id="ARBA00012438"/>
    </source>
</evidence>
<evidence type="ECO:0000256" key="6">
    <source>
        <dbReference type="ARBA" id="ARBA00022692"/>
    </source>
</evidence>
<dbReference type="Gene3D" id="1.10.287.130">
    <property type="match status" value="1"/>
</dbReference>
<dbReference type="Gene3D" id="3.30.565.10">
    <property type="entry name" value="Histidine kinase-like ATPase, C-terminal domain"/>
    <property type="match status" value="1"/>
</dbReference>
<dbReference type="InterPro" id="IPR036097">
    <property type="entry name" value="HisK_dim/P_sf"/>
</dbReference>
<dbReference type="PATRIC" id="fig|1133569.4.peg.1584"/>
<dbReference type="GO" id="GO:0005524">
    <property type="term" value="F:ATP binding"/>
    <property type="evidence" value="ECO:0007669"/>
    <property type="project" value="UniProtKB-KW"/>
</dbReference>
<feature type="transmembrane region" description="Helical" evidence="13">
    <location>
        <begin position="91"/>
        <end position="108"/>
    </location>
</feature>
<comment type="catalytic activity">
    <reaction evidence="1">
        <text>ATP + protein L-histidine = ADP + protein N-phospho-L-histidine.</text>
        <dbReference type="EC" id="2.7.13.3"/>
    </reaction>
</comment>
<dbReference type="GO" id="GO:0005886">
    <property type="term" value="C:plasma membrane"/>
    <property type="evidence" value="ECO:0007669"/>
    <property type="project" value="TreeGrafter"/>
</dbReference>
<dbReference type="InterPro" id="IPR036890">
    <property type="entry name" value="HATPase_C_sf"/>
</dbReference>
<dbReference type="EMBL" id="AYYX01000042">
    <property type="protein sequence ID" value="KRM86856.1"/>
    <property type="molecule type" value="Genomic_DNA"/>
</dbReference>
<evidence type="ECO:0000256" key="12">
    <source>
        <dbReference type="ARBA" id="ARBA00023136"/>
    </source>
</evidence>
<dbReference type="OrthoDB" id="9806130at2"/>
<dbReference type="Gene3D" id="1.20.120.620">
    <property type="entry name" value="Backbone structure of the membrane domain of e. Coli histidine kinase receptor kdpd"/>
    <property type="match status" value="1"/>
</dbReference>
<evidence type="ECO:0000256" key="1">
    <source>
        <dbReference type="ARBA" id="ARBA00000085"/>
    </source>
</evidence>
<dbReference type="InterPro" id="IPR005467">
    <property type="entry name" value="His_kinase_dom"/>
</dbReference>
<evidence type="ECO:0000256" key="13">
    <source>
        <dbReference type="SAM" id="Phobius"/>
    </source>
</evidence>
<dbReference type="InterPro" id="IPR004358">
    <property type="entry name" value="Sig_transdc_His_kin-like_C"/>
</dbReference>
<dbReference type="Pfam" id="PF00512">
    <property type="entry name" value="HisKA"/>
    <property type="match status" value="1"/>
</dbReference>
<comment type="subcellular location">
    <subcellularLocation>
        <location evidence="2">Membrane</location>
        <topology evidence="2">Multi-pass membrane protein</topology>
    </subcellularLocation>
</comment>
<dbReference type="PANTHER" id="PTHR45569:SF1">
    <property type="entry name" value="SENSOR PROTEIN KDPD"/>
    <property type="match status" value="1"/>
</dbReference>
<sequence length="538" mass="60219">MDRRLPEIEKIRVANSNYKVVSKFKQHLKFIDRLTNNIKLTNLFKTLLILVITTLGGLILKDINSNNTNITLIYLLGVMLTAMVTKDRFYSLLYSLAIPIIYDFFFTRPVGSLQTNTNNLMTFGILFIVAFLSGSWTARIQKQAHLDAGRAYRTDILLQTSQRLQTCQTITEIFQVTGEQLNQLFGDNVFILEKNDQQYKLVQKFGSSFSADLQKLASPNLTALFDWTIQHQQPAGWGSLKNNKLSFALLPVIVIQGKETAGVIVIKINQNKLPDPLTLDLAVSIALTCGQALRQNQSLKEQAQALALAQQEKLRADLLRGISHDLRTPLTAIYGDSDMLLHEEYQLDGKQKQELAHSINQNAAWLVDLTENLLSMTKVDDQNFKVKREPELIADIFEAALNHLSPLAEADQLITELAETDLIAHTNGRLIVQVIVNIINNAIKYSPAGSVIKMAAAKTDQQQILVTIYNNGPQIPDKDQVFKLFYRGQNSDTGRKGLGIGLALCQAIILACGGKIGVENVNPVGVRFWFTLPEWEEK</sequence>
<feature type="transmembrane region" description="Helical" evidence="13">
    <location>
        <begin position="43"/>
        <end position="60"/>
    </location>
</feature>